<reference evidence="7" key="2">
    <citation type="submission" date="2025-08" db="UniProtKB">
        <authorList>
            <consortium name="Ensembl"/>
        </authorList>
    </citation>
    <scope>IDENTIFICATION</scope>
</reference>
<evidence type="ECO:0000313" key="8">
    <source>
        <dbReference type="Proteomes" id="UP000314987"/>
    </source>
</evidence>
<accession>A0A4X2LAY6</accession>
<proteinExistence type="predicted"/>
<gene>
    <name evidence="7" type="primary">GUCA1C</name>
</gene>
<dbReference type="GO" id="GO:0008048">
    <property type="term" value="F:calcium sensitive guanylate cyclase activator activity"/>
    <property type="evidence" value="ECO:0007669"/>
    <property type="project" value="TreeGrafter"/>
</dbReference>
<reference evidence="7" key="3">
    <citation type="submission" date="2025-09" db="UniProtKB">
        <authorList>
            <consortium name="Ensembl"/>
        </authorList>
    </citation>
    <scope>IDENTIFICATION</scope>
</reference>
<dbReference type="FunFam" id="1.10.238.10:FF:000052">
    <property type="entry name" value="Guanylate cyclase activator 1A"/>
    <property type="match status" value="1"/>
</dbReference>
<protein>
    <submittedName>
        <fullName evidence="7">Guanylate cyclase activator 1C</fullName>
    </submittedName>
</protein>
<evidence type="ECO:0000256" key="3">
    <source>
        <dbReference type="ARBA" id="ARBA00022737"/>
    </source>
</evidence>
<dbReference type="PRINTS" id="PR00450">
    <property type="entry name" value="RECOVERIN"/>
</dbReference>
<feature type="domain" description="EF-hand" evidence="6">
    <location>
        <begin position="88"/>
        <end position="123"/>
    </location>
</feature>
<dbReference type="GeneTree" id="ENSGT00940000162847"/>
<dbReference type="Proteomes" id="UP000314987">
    <property type="component" value="Unassembled WGS sequence"/>
</dbReference>
<evidence type="ECO:0000259" key="6">
    <source>
        <dbReference type="PROSITE" id="PS50222"/>
    </source>
</evidence>
<keyword evidence="4" id="KW-0106">Calcium</keyword>
<dbReference type="InterPro" id="IPR002048">
    <property type="entry name" value="EF_hand_dom"/>
</dbReference>
<dbReference type="GO" id="GO:0005509">
    <property type="term" value="F:calcium ion binding"/>
    <property type="evidence" value="ECO:0007669"/>
    <property type="project" value="InterPro"/>
</dbReference>
<dbReference type="GO" id="GO:0001750">
    <property type="term" value="C:photoreceptor outer segment"/>
    <property type="evidence" value="ECO:0007669"/>
    <property type="project" value="UniProtKB-ARBA"/>
</dbReference>
<dbReference type="Gene3D" id="1.10.238.10">
    <property type="entry name" value="EF-hand"/>
    <property type="match status" value="2"/>
</dbReference>
<dbReference type="Ensembl" id="ENSVURT00010020662.1">
    <property type="protein sequence ID" value="ENSVURP00010018187.1"/>
    <property type="gene ID" value="ENSVURG00010013857.1"/>
</dbReference>
<dbReference type="PROSITE" id="PS50222">
    <property type="entry name" value="EF_HAND_2"/>
    <property type="match status" value="2"/>
</dbReference>
<evidence type="ECO:0000313" key="7">
    <source>
        <dbReference type="Ensembl" id="ENSVURP00010018187.1"/>
    </source>
</evidence>
<keyword evidence="5" id="KW-0449">Lipoprotein</keyword>
<dbReference type="PANTHER" id="PTHR23055:SF80">
    <property type="entry name" value="GUANYLYL CYCLASE-ACTIVATING PROTEIN 3"/>
    <property type="match status" value="1"/>
</dbReference>
<dbReference type="InterPro" id="IPR028846">
    <property type="entry name" value="Recoverin"/>
</dbReference>
<keyword evidence="8" id="KW-1185">Reference proteome</keyword>
<dbReference type="InterPro" id="IPR018247">
    <property type="entry name" value="EF_Hand_1_Ca_BS"/>
</dbReference>
<dbReference type="PROSITE" id="PS00018">
    <property type="entry name" value="EF_HAND_1"/>
    <property type="match status" value="2"/>
</dbReference>
<keyword evidence="2" id="KW-0479">Metal-binding</keyword>
<dbReference type="AlphaFoldDB" id="A0A4X2LAY6"/>
<dbReference type="InterPro" id="IPR011992">
    <property type="entry name" value="EF-hand-dom_pair"/>
</dbReference>
<dbReference type="Pfam" id="PF13499">
    <property type="entry name" value="EF-hand_7"/>
    <property type="match status" value="1"/>
</dbReference>
<feature type="domain" description="EF-hand" evidence="6">
    <location>
        <begin position="52"/>
        <end position="87"/>
    </location>
</feature>
<reference evidence="8" key="1">
    <citation type="submission" date="2018-12" db="EMBL/GenBank/DDBJ databases">
        <authorList>
            <person name="Yazar S."/>
        </authorList>
    </citation>
    <scope>NUCLEOTIDE SEQUENCE [LARGE SCALE GENOMIC DNA]</scope>
</reference>
<dbReference type="PANTHER" id="PTHR23055">
    <property type="entry name" value="CALCIUM BINDING PROTEINS"/>
    <property type="match status" value="1"/>
</dbReference>
<evidence type="ECO:0000256" key="5">
    <source>
        <dbReference type="ARBA" id="ARBA00023288"/>
    </source>
</evidence>
<organism evidence="7 8">
    <name type="scientific">Vombatus ursinus</name>
    <name type="common">Common wombat</name>
    <dbReference type="NCBI Taxonomy" id="29139"/>
    <lineage>
        <taxon>Eukaryota</taxon>
        <taxon>Metazoa</taxon>
        <taxon>Chordata</taxon>
        <taxon>Craniata</taxon>
        <taxon>Vertebrata</taxon>
        <taxon>Euteleostomi</taxon>
        <taxon>Mammalia</taxon>
        <taxon>Metatheria</taxon>
        <taxon>Diprotodontia</taxon>
        <taxon>Vombatidae</taxon>
        <taxon>Vombatus</taxon>
    </lineage>
</organism>
<evidence type="ECO:0000256" key="4">
    <source>
        <dbReference type="ARBA" id="ARBA00022837"/>
    </source>
</evidence>
<sequence length="200" mass="23049">MGGKESVARGQTVITAVQTHVWFRRFMTECPSGLQTLHEFKALLGLQGLNQRVNQYVDQLFNVFDKNKDGFIDFLEFIAALNLVIQGKMDQKLKWYFKLYDADGNGSIDRKELLNIFMQVRFSHPMESMTFQAINGQNTLNAQEFTNLVFKKIDVNNDELTLEEFISGLEKDQNLLEMITKSFDLSHVLKAIQNGRKQDT</sequence>
<evidence type="ECO:0000256" key="1">
    <source>
        <dbReference type="ARBA" id="ARBA00022707"/>
    </source>
</evidence>
<dbReference type="SUPFAM" id="SSF47473">
    <property type="entry name" value="EF-hand"/>
    <property type="match status" value="1"/>
</dbReference>
<dbReference type="SMART" id="SM00054">
    <property type="entry name" value="EFh"/>
    <property type="match status" value="3"/>
</dbReference>
<evidence type="ECO:0000256" key="2">
    <source>
        <dbReference type="ARBA" id="ARBA00022723"/>
    </source>
</evidence>
<name>A0A4X2LAY6_VOMUR</name>
<keyword evidence="3" id="KW-0677">Repeat</keyword>
<keyword evidence="1" id="KW-0519">Myristate</keyword>
<dbReference type="Pfam" id="PF00036">
    <property type="entry name" value="EF-hand_1"/>
    <property type="match status" value="1"/>
</dbReference>
<dbReference type="CDD" id="cd00051">
    <property type="entry name" value="EFh"/>
    <property type="match status" value="1"/>
</dbReference>